<evidence type="ECO:0000313" key="2">
    <source>
        <dbReference type="EMBL" id="ARN73465.1"/>
    </source>
</evidence>
<dbReference type="InterPro" id="IPR009875">
    <property type="entry name" value="PilZ_domain"/>
</dbReference>
<dbReference type="KEGG" id="osg:BST96_04650"/>
<protein>
    <submittedName>
        <fullName evidence="2">PilZ domain-containing protein</fullName>
    </submittedName>
</protein>
<name>A0A1X9NC38_9GAMM</name>
<feature type="domain" description="PilZ" evidence="1">
    <location>
        <begin position="97"/>
        <end position="178"/>
    </location>
</feature>
<proteinExistence type="predicted"/>
<dbReference type="OrthoDB" id="9780702at2"/>
<sequence>MTEERRRYFRIDDSMGVSYRCIGSEEAKVFAEQTQANSGTFDFAANFDNRIQTLLDACKIQAPVAAELVDLINKKLNFVIAQMDVDSELMHKIAYSLKQVNVSACGMAFANEEKLDKGQLLQLDIMLHPSELHIAAMAKVVECMPLNIDEAEGDNTCFVRVDFAEVNSNDQELLIQHIVKRQSEILKQKRRMSE</sequence>
<organism evidence="2 3">
    <name type="scientific">Oceanicoccus sagamiensis</name>
    <dbReference type="NCBI Taxonomy" id="716816"/>
    <lineage>
        <taxon>Bacteria</taxon>
        <taxon>Pseudomonadati</taxon>
        <taxon>Pseudomonadota</taxon>
        <taxon>Gammaproteobacteria</taxon>
        <taxon>Cellvibrionales</taxon>
        <taxon>Spongiibacteraceae</taxon>
        <taxon>Oceanicoccus</taxon>
    </lineage>
</organism>
<dbReference type="Proteomes" id="UP000193450">
    <property type="component" value="Chromosome"/>
</dbReference>
<reference evidence="2 3" key="1">
    <citation type="submission" date="2016-11" db="EMBL/GenBank/DDBJ databases">
        <title>Trade-off between light-utilization and light-protection in marine flavobacteria.</title>
        <authorList>
            <person name="Kumagai Y."/>
        </authorList>
    </citation>
    <scope>NUCLEOTIDE SEQUENCE [LARGE SCALE GENOMIC DNA]</scope>
    <source>
        <strain evidence="2 3">NBRC 107125</strain>
    </source>
</reference>
<evidence type="ECO:0000313" key="3">
    <source>
        <dbReference type="Proteomes" id="UP000193450"/>
    </source>
</evidence>
<dbReference type="EMBL" id="CP019343">
    <property type="protein sequence ID" value="ARN73465.1"/>
    <property type="molecule type" value="Genomic_DNA"/>
</dbReference>
<dbReference type="AlphaFoldDB" id="A0A1X9NC38"/>
<accession>A0A1X9NC38</accession>
<gene>
    <name evidence="2" type="ORF">BST96_04650</name>
</gene>
<dbReference type="STRING" id="716816.BST96_04650"/>
<keyword evidence="3" id="KW-1185">Reference proteome</keyword>
<evidence type="ECO:0000259" key="1">
    <source>
        <dbReference type="Pfam" id="PF07238"/>
    </source>
</evidence>
<dbReference type="RefSeq" id="WP_085757576.1">
    <property type="nucleotide sequence ID" value="NZ_CP019343.1"/>
</dbReference>
<dbReference type="Pfam" id="PF07238">
    <property type="entry name" value="PilZ"/>
    <property type="match status" value="1"/>
</dbReference>
<dbReference type="GO" id="GO:0035438">
    <property type="term" value="F:cyclic-di-GMP binding"/>
    <property type="evidence" value="ECO:0007669"/>
    <property type="project" value="InterPro"/>
</dbReference>